<accession>A0A0L0MAS1</accession>
<dbReference type="AlphaFoldDB" id="A0A0L0MAS1"/>
<name>A0A0L0MAS1_9BURK</name>
<dbReference type="InterPro" id="IPR010982">
    <property type="entry name" value="Lambda_DNA-bd_dom_sf"/>
</dbReference>
<dbReference type="PANTHER" id="PTHR40275">
    <property type="entry name" value="SSL7038 PROTEIN"/>
    <property type="match status" value="1"/>
</dbReference>
<dbReference type="NCBIfam" id="TIGR02684">
    <property type="entry name" value="dnstrm_HI1420"/>
    <property type="match status" value="1"/>
</dbReference>
<dbReference type="Pfam" id="PF21716">
    <property type="entry name" value="dnstrm_HI1420"/>
    <property type="match status" value="1"/>
</dbReference>
<gene>
    <name evidence="1" type="ORF">BVER_00667</name>
</gene>
<sequence>MTKWRLFDAADFLDSEETITEFLAAAEDPNPDVLLYAIGAVARARGMAKVAADSGLGRESLYKALAPGAHPRYETIQRVLDALGVQMTFTPKRSGES</sequence>
<dbReference type="Proteomes" id="UP000036959">
    <property type="component" value="Unassembled WGS sequence"/>
</dbReference>
<dbReference type="RefSeq" id="WP_050454795.1">
    <property type="nucleotide sequence ID" value="NZ_LFJJ01000135.1"/>
</dbReference>
<dbReference type="OrthoDB" id="9798416at2"/>
<proteinExistence type="predicted"/>
<dbReference type="PATRIC" id="fig|242163.4.peg.1248"/>
<dbReference type="SUPFAM" id="SSF47413">
    <property type="entry name" value="lambda repressor-like DNA-binding domains"/>
    <property type="match status" value="1"/>
</dbReference>
<dbReference type="PANTHER" id="PTHR40275:SF1">
    <property type="entry name" value="SSL7038 PROTEIN"/>
    <property type="match status" value="1"/>
</dbReference>
<keyword evidence="2" id="KW-1185">Reference proteome</keyword>
<dbReference type="InterPro" id="IPR014057">
    <property type="entry name" value="HI1420"/>
</dbReference>
<protein>
    <submittedName>
        <fullName evidence="1">Putative antitoxin</fullName>
    </submittedName>
</protein>
<dbReference type="GO" id="GO:0003677">
    <property type="term" value="F:DNA binding"/>
    <property type="evidence" value="ECO:0007669"/>
    <property type="project" value="InterPro"/>
</dbReference>
<evidence type="ECO:0000313" key="2">
    <source>
        <dbReference type="Proteomes" id="UP000036959"/>
    </source>
</evidence>
<comment type="caution">
    <text evidence="1">The sequence shown here is derived from an EMBL/GenBank/DDBJ whole genome shotgun (WGS) entry which is preliminary data.</text>
</comment>
<reference evidence="2" key="1">
    <citation type="submission" date="2015-06" db="EMBL/GenBank/DDBJ databases">
        <title>Comparative genomics of Burkholderia leaf nodule symbionts.</title>
        <authorList>
            <person name="Carlier A."/>
            <person name="Eberl L."/>
            <person name="Pinto-Carbo M."/>
        </authorList>
    </citation>
    <scope>NUCLEOTIDE SEQUENCE [LARGE SCALE GENOMIC DNA]</scope>
    <source>
        <strain evidence="2">UZHbot4</strain>
    </source>
</reference>
<dbReference type="EMBL" id="LFJJ01000135">
    <property type="protein sequence ID" value="KND59381.1"/>
    <property type="molecule type" value="Genomic_DNA"/>
</dbReference>
<organism evidence="1 2">
    <name type="scientific">Candidatus Burkholderia verschuerenii</name>
    <dbReference type="NCBI Taxonomy" id="242163"/>
    <lineage>
        <taxon>Bacteria</taxon>
        <taxon>Pseudomonadati</taxon>
        <taxon>Pseudomonadota</taxon>
        <taxon>Betaproteobacteria</taxon>
        <taxon>Burkholderiales</taxon>
        <taxon>Burkholderiaceae</taxon>
        <taxon>Burkholderia</taxon>
    </lineage>
</organism>
<evidence type="ECO:0000313" key="1">
    <source>
        <dbReference type="EMBL" id="KND59381.1"/>
    </source>
</evidence>